<evidence type="ECO:0000313" key="3">
    <source>
        <dbReference type="EMBL" id="QFS51543.1"/>
    </source>
</evidence>
<dbReference type="PROSITE" id="PS50905">
    <property type="entry name" value="FERRITIN_LIKE"/>
    <property type="match status" value="1"/>
</dbReference>
<dbReference type="InterPro" id="IPR009078">
    <property type="entry name" value="Ferritin-like_SF"/>
</dbReference>
<evidence type="ECO:0000313" key="2">
    <source>
        <dbReference type="EMBL" id="QFS49709.1"/>
    </source>
</evidence>
<dbReference type="Proteomes" id="UP000326678">
    <property type="component" value="Chromosome Gxm2"/>
</dbReference>
<dbReference type="EMBL" id="CP045227">
    <property type="protein sequence ID" value="QFS51543.1"/>
    <property type="molecule type" value="Genomic_DNA"/>
</dbReference>
<proteinExistence type="predicted"/>
<reference evidence="2 4" key="1">
    <citation type="submission" date="2019-10" db="EMBL/GenBank/DDBJ databases">
        <title>Genomic and transcriptomic insights into the perfect genentic adaptation of a filamentous nitrogen-fixing cyanobacterium to rice fields.</title>
        <authorList>
            <person name="Chen Z."/>
        </authorList>
    </citation>
    <scope>NUCLEOTIDE SEQUENCE [LARGE SCALE GENOMIC DNA]</scope>
    <source>
        <strain evidence="2">CCNUC1</strain>
    </source>
</reference>
<dbReference type="CDD" id="cd01041">
    <property type="entry name" value="Rubrerythrin"/>
    <property type="match status" value="1"/>
</dbReference>
<feature type="domain" description="Ferritin-like diiron" evidence="1">
    <location>
        <begin position="55"/>
        <end position="198"/>
    </location>
</feature>
<organism evidence="2 4">
    <name type="scientific">Nostoc sphaeroides CCNUC1</name>
    <dbReference type="NCBI Taxonomy" id="2653204"/>
    <lineage>
        <taxon>Bacteria</taxon>
        <taxon>Bacillati</taxon>
        <taxon>Cyanobacteriota</taxon>
        <taxon>Cyanophyceae</taxon>
        <taxon>Nostocales</taxon>
        <taxon>Nostocaceae</taxon>
        <taxon>Nostoc</taxon>
    </lineage>
</organism>
<evidence type="ECO:0000313" key="4">
    <source>
        <dbReference type="Proteomes" id="UP000326678"/>
    </source>
</evidence>
<gene>
    <name evidence="2" type="ORF">GXM_07203</name>
    <name evidence="3" type="ORF">GXM_09037</name>
</gene>
<dbReference type="AlphaFoldDB" id="A0A5P8WCR0"/>
<dbReference type="Pfam" id="PF02915">
    <property type="entry name" value="Rubrerythrin"/>
    <property type="match status" value="1"/>
</dbReference>
<sequence length="230" mass="24737">MDFTKKVPFFNLKTVAVFGATALSILGLNGCAPQTPVAIVEPSVPVVQPATQANTTPESTTVKNLISAYNGESNAHVMYLAFAQKADGEGYKEVGSLFRATARAEAIHRDNHAKVIQAMGGTPKNNIATPVVNSTAENLTQALKGESYERDTMYPGFIKEAKQSGNKAAVQTFNYALEAETGHAKLYTTAKNNLASWKQANRPLYVCPVSGYTTLEANSKNCLKPFEKVS</sequence>
<dbReference type="Gene3D" id="1.20.1260.10">
    <property type="match status" value="1"/>
</dbReference>
<protein>
    <submittedName>
        <fullName evidence="2">Rubrerythrin</fullName>
    </submittedName>
</protein>
<name>A0A5P8WCR0_9NOSO</name>
<dbReference type="InterPro" id="IPR052753">
    <property type="entry name" value="Rbr2/Nigerythrin"/>
</dbReference>
<dbReference type="PANTHER" id="PTHR33746:SF4">
    <property type="entry name" value="RUBRERYTHRIN"/>
    <property type="match status" value="1"/>
</dbReference>
<keyword evidence="4" id="KW-1185">Reference proteome</keyword>
<evidence type="ECO:0000259" key="1">
    <source>
        <dbReference type="PROSITE" id="PS50905"/>
    </source>
</evidence>
<dbReference type="RefSeq" id="WP_152591013.1">
    <property type="nucleotide sequence ID" value="NZ_CP045227.1"/>
</dbReference>
<dbReference type="EMBL" id="CP045227">
    <property type="protein sequence ID" value="QFS49709.1"/>
    <property type="molecule type" value="Genomic_DNA"/>
</dbReference>
<dbReference type="GO" id="GO:0016491">
    <property type="term" value="F:oxidoreductase activity"/>
    <property type="evidence" value="ECO:0007669"/>
    <property type="project" value="InterPro"/>
</dbReference>
<dbReference type="InterPro" id="IPR003251">
    <property type="entry name" value="Rr_diiron-bd_dom"/>
</dbReference>
<dbReference type="PANTHER" id="PTHR33746">
    <property type="entry name" value="RUBRERYTHRIN"/>
    <property type="match status" value="1"/>
</dbReference>
<dbReference type="SUPFAM" id="SSF47240">
    <property type="entry name" value="Ferritin-like"/>
    <property type="match status" value="1"/>
</dbReference>
<dbReference type="KEGG" id="nsh:GXM_09037"/>
<dbReference type="GO" id="GO:0046872">
    <property type="term" value="F:metal ion binding"/>
    <property type="evidence" value="ECO:0007669"/>
    <property type="project" value="InterPro"/>
</dbReference>
<dbReference type="InterPro" id="IPR009040">
    <property type="entry name" value="Ferritin-like_diiron"/>
</dbReference>
<accession>A0A5P8WCR0</accession>
<dbReference type="InterPro" id="IPR012347">
    <property type="entry name" value="Ferritin-like"/>
</dbReference>
<dbReference type="KEGG" id="nsh:GXM_07203"/>